<dbReference type="PANTHER" id="PTHR48475">
    <property type="entry name" value="RIBONUCLEASE H"/>
    <property type="match status" value="1"/>
</dbReference>
<dbReference type="Gene3D" id="3.30.420.10">
    <property type="entry name" value="Ribonuclease H-like superfamily/Ribonuclease H"/>
    <property type="match status" value="1"/>
</dbReference>
<comment type="caution">
    <text evidence="1">The sequence shown here is derived from an EMBL/GenBank/DDBJ whole genome shotgun (WGS) entry which is preliminary data.</text>
</comment>
<dbReference type="AlphaFoldDB" id="A0A371HJQ9"/>
<gene>
    <name evidence="1" type="ORF">CR513_13448</name>
</gene>
<protein>
    <submittedName>
        <fullName evidence="1">Uncharacterized protein</fullName>
    </submittedName>
</protein>
<sequence>MVITYRDWNEMLPFALHEYQTMVYTSMGATTYSLVYGMETALPIEVEIPSIRVLAKAKLEETKWVQACYDQLNRIEEKKIGFPLSWSILSTPRDLVLKKILPSQKDHRGKWTPNYEGPYEVKRAFSKRAMILTNMDGKDLLHPENSDAVKKIYP</sequence>
<evidence type="ECO:0000313" key="1">
    <source>
        <dbReference type="EMBL" id="RDY03019.1"/>
    </source>
</evidence>
<dbReference type="EMBL" id="QJKJ01002406">
    <property type="protein sequence ID" value="RDY03019.1"/>
    <property type="molecule type" value="Genomic_DNA"/>
</dbReference>
<dbReference type="PANTHER" id="PTHR48475:SF1">
    <property type="entry name" value="RNASE H TYPE-1 DOMAIN-CONTAINING PROTEIN"/>
    <property type="match status" value="1"/>
</dbReference>
<proteinExistence type="predicted"/>
<dbReference type="GO" id="GO:0003676">
    <property type="term" value="F:nucleic acid binding"/>
    <property type="evidence" value="ECO:0007669"/>
    <property type="project" value="InterPro"/>
</dbReference>
<dbReference type="InterPro" id="IPR036397">
    <property type="entry name" value="RNaseH_sf"/>
</dbReference>
<dbReference type="Proteomes" id="UP000257109">
    <property type="component" value="Unassembled WGS sequence"/>
</dbReference>
<name>A0A371HJQ9_MUCPR</name>
<feature type="non-terminal residue" evidence="1">
    <location>
        <position position="1"/>
    </location>
</feature>
<evidence type="ECO:0000313" key="2">
    <source>
        <dbReference type="Proteomes" id="UP000257109"/>
    </source>
</evidence>
<accession>A0A371HJQ9</accession>
<organism evidence="1 2">
    <name type="scientific">Mucuna pruriens</name>
    <name type="common">Velvet bean</name>
    <name type="synonym">Dolichos pruriens</name>
    <dbReference type="NCBI Taxonomy" id="157652"/>
    <lineage>
        <taxon>Eukaryota</taxon>
        <taxon>Viridiplantae</taxon>
        <taxon>Streptophyta</taxon>
        <taxon>Embryophyta</taxon>
        <taxon>Tracheophyta</taxon>
        <taxon>Spermatophyta</taxon>
        <taxon>Magnoliopsida</taxon>
        <taxon>eudicotyledons</taxon>
        <taxon>Gunneridae</taxon>
        <taxon>Pentapetalae</taxon>
        <taxon>rosids</taxon>
        <taxon>fabids</taxon>
        <taxon>Fabales</taxon>
        <taxon>Fabaceae</taxon>
        <taxon>Papilionoideae</taxon>
        <taxon>50 kb inversion clade</taxon>
        <taxon>NPAAA clade</taxon>
        <taxon>indigoferoid/millettioid clade</taxon>
        <taxon>Phaseoleae</taxon>
        <taxon>Mucuna</taxon>
    </lineage>
</organism>
<reference evidence="1" key="1">
    <citation type="submission" date="2018-05" db="EMBL/GenBank/DDBJ databases">
        <title>Draft genome of Mucuna pruriens seed.</title>
        <authorList>
            <person name="Nnadi N.E."/>
            <person name="Vos R."/>
            <person name="Hasami M.H."/>
            <person name="Devisetty U.K."/>
            <person name="Aguiy J.C."/>
        </authorList>
    </citation>
    <scope>NUCLEOTIDE SEQUENCE [LARGE SCALE GENOMIC DNA]</scope>
    <source>
        <strain evidence="1">JCA_2017</strain>
    </source>
</reference>
<keyword evidence="2" id="KW-1185">Reference proteome</keyword>